<reference evidence="1 2" key="1">
    <citation type="journal article" date="2022" name="DNA Res.">
        <title>Chromosomal-level genome assembly of the orchid tree Bauhinia variegata (Leguminosae; Cercidoideae) supports the allotetraploid origin hypothesis of Bauhinia.</title>
        <authorList>
            <person name="Zhong Y."/>
            <person name="Chen Y."/>
            <person name="Zheng D."/>
            <person name="Pang J."/>
            <person name="Liu Y."/>
            <person name="Luo S."/>
            <person name="Meng S."/>
            <person name="Qian L."/>
            <person name="Wei D."/>
            <person name="Dai S."/>
            <person name="Zhou R."/>
        </authorList>
    </citation>
    <scope>NUCLEOTIDE SEQUENCE [LARGE SCALE GENOMIC DNA]</scope>
    <source>
        <strain evidence="1">BV-YZ2020</strain>
    </source>
</reference>
<proteinExistence type="predicted"/>
<name>A0ACB9KEV2_BAUVA</name>
<sequence length="288" mass="32208">MEEKLRRNIHSQLSDPEPLSACRTELTGTNSDSSAITLDTCKDFSHLCAAPCPQDQTTKWTDQQHSLYLNSLEASFINQLHCSMHLRGWSLQSNSKRPVQNSLMSGQFLVLQDGCWKNVCLEKNGPMLESTADSHNFVGGSLRRDLASERSSAMRESDVHDHSMHFGEEIDRREGSSRQHTSSEKQSVCQSHRLESFGITAEVTDQNFKDEGQGASSSNAPMSKRLRTVTADDSSNDQVVPFGKFHRTGVSTGTHPSAEYTDKNELLSELPESFHFPRADLHYFLRGS</sequence>
<organism evidence="1 2">
    <name type="scientific">Bauhinia variegata</name>
    <name type="common">Purple orchid tree</name>
    <name type="synonym">Phanera variegata</name>
    <dbReference type="NCBI Taxonomy" id="167791"/>
    <lineage>
        <taxon>Eukaryota</taxon>
        <taxon>Viridiplantae</taxon>
        <taxon>Streptophyta</taxon>
        <taxon>Embryophyta</taxon>
        <taxon>Tracheophyta</taxon>
        <taxon>Spermatophyta</taxon>
        <taxon>Magnoliopsida</taxon>
        <taxon>eudicotyledons</taxon>
        <taxon>Gunneridae</taxon>
        <taxon>Pentapetalae</taxon>
        <taxon>rosids</taxon>
        <taxon>fabids</taxon>
        <taxon>Fabales</taxon>
        <taxon>Fabaceae</taxon>
        <taxon>Cercidoideae</taxon>
        <taxon>Cercideae</taxon>
        <taxon>Bauhiniinae</taxon>
        <taxon>Bauhinia</taxon>
    </lineage>
</organism>
<keyword evidence="2" id="KW-1185">Reference proteome</keyword>
<accession>A0ACB9KEV2</accession>
<comment type="caution">
    <text evidence="1">The sequence shown here is derived from an EMBL/GenBank/DDBJ whole genome shotgun (WGS) entry which is preliminary data.</text>
</comment>
<evidence type="ECO:0000313" key="1">
    <source>
        <dbReference type="EMBL" id="KAI4295655.1"/>
    </source>
</evidence>
<protein>
    <submittedName>
        <fullName evidence="1">Uncharacterized protein</fullName>
    </submittedName>
</protein>
<dbReference type="EMBL" id="CM039439">
    <property type="protein sequence ID" value="KAI4295655.1"/>
    <property type="molecule type" value="Genomic_DNA"/>
</dbReference>
<dbReference type="Proteomes" id="UP000828941">
    <property type="component" value="Chromosome 14"/>
</dbReference>
<evidence type="ECO:0000313" key="2">
    <source>
        <dbReference type="Proteomes" id="UP000828941"/>
    </source>
</evidence>
<gene>
    <name evidence="1" type="ORF">L6164_035676</name>
</gene>